<evidence type="ECO:0000313" key="2">
    <source>
        <dbReference type="EMBL" id="PIR45168.1"/>
    </source>
</evidence>
<comment type="caution">
    <text evidence="2">The sequence shown here is derived from an EMBL/GenBank/DDBJ whole genome shotgun (WGS) entry which is preliminary data.</text>
</comment>
<dbReference type="EMBL" id="PCYI01000004">
    <property type="protein sequence ID" value="PIR45168.1"/>
    <property type="molecule type" value="Genomic_DNA"/>
</dbReference>
<dbReference type="InterPro" id="IPR011009">
    <property type="entry name" value="Kinase-like_dom_sf"/>
</dbReference>
<sequence>MNELENQLLQYLTEKRGFSNVSLSRLGGKSSNHLNFLLQTEGKKYVCRVSDPTGFNAENLTSITDEYTILKLVEPFGVGPAVHSVDPEGFSVPVLIEEFLEGEALKIVTFEKLSAVLRLMKKVENISLTEDQFPFRYSYRSYAASIHGWNRRLEDAKKLLPENDFWDTTLAAFKEVIHKASLVLAEHESSLEAQEPVFIYNDIHGENIIWSDTKEEPIFIDWQKVSRGDPAFMPAVFALAFESDGEFSREKLFSWVIKEYGTDQRLFHLRILEREVANMLWVVWAALKQKKEVPFKQVEEYDRYVRTRELVNNFSA</sequence>
<dbReference type="AlphaFoldDB" id="A0A2H0RF84"/>
<dbReference type="SUPFAM" id="SSF56112">
    <property type="entry name" value="Protein kinase-like (PK-like)"/>
    <property type="match status" value="1"/>
</dbReference>
<name>A0A2H0RF84_9BACT</name>
<protein>
    <recommendedName>
        <fullName evidence="1">Aminoglycoside phosphotransferase domain-containing protein</fullName>
    </recommendedName>
</protein>
<feature type="domain" description="Aminoglycoside phosphotransferase" evidence="1">
    <location>
        <begin position="24"/>
        <end position="232"/>
    </location>
</feature>
<evidence type="ECO:0000313" key="3">
    <source>
        <dbReference type="Proteomes" id="UP000228767"/>
    </source>
</evidence>
<reference evidence="2 3" key="1">
    <citation type="submission" date="2017-09" db="EMBL/GenBank/DDBJ databases">
        <title>Depth-based differentiation of microbial function through sediment-hosted aquifers and enrichment of novel symbionts in the deep terrestrial subsurface.</title>
        <authorList>
            <person name="Probst A.J."/>
            <person name="Ladd B."/>
            <person name="Jarett J.K."/>
            <person name="Geller-Mcgrath D.E."/>
            <person name="Sieber C.M."/>
            <person name="Emerson J.B."/>
            <person name="Anantharaman K."/>
            <person name="Thomas B.C."/>
            <person name="Malmstrom R."/>
            <person name="Stieglmeier M."/>
            <person name="Klingl A."/>
            <person name="Woyke T."/>
            <person name="Ryan C.M."/>
            <person name="Banfield J.F."/>
        </authorList>
    </citation>
    <scope>NUCLEOTIDE SEQUENCE [LARGE SCALE GENOMIC DNA]</scope>
    <source>
        <strain evidence="2">CG10_big_fil_rev_8_21_14_0_10_51_16</strain>
    </source>
</reference>
<evidence type="ECO:0000259" key="1">
    <source>
        <dbReference type="Pfam" id="PF01636"/>
    </source>
</evidence>
<proteinExistence type="predicted"/>
<gene>
    <name evidence="2" type="ORF">COV10_00630</name>
</gene>
<accession>A0A2H0RF84</accession>
<dbReference type="Pfam" id="PF01636">
    <property type="entry name" value="APH"/>
    <property type="match status" value="1"/>
</dbReference>
<organism evidence="2 3">
    <name type="scientific">Candidatus Vogelbacteria bacterium CG10_big_fil_rev_8_21_14_0_10_51_16</name>
    <dbReference type="NCBI Taxonomy" id="1975045"/>
    <lineage>
        <taxon>Bacteria</taxon>
        <taxon>Candidatus Vogeliibacteriota</taxon>
    </lineage>
</organism>
<dbReference type="Proteomes" id="UP000228767">
    <property type="component" value="Unassembled WGS sequence"/>
</dbReference>
<dbReference type="Gene3D" id="3.90.1200.10">
    <property type="match status" value="1"/>
</dbReference>
<dbReference type="Gene3D" id="3.30.200.20">
    <property type="entry name" value="Phosphorylase Kinase, domain 1"/>
    <property type="match status" value="1"/>
</dbReference>
<dbReference type="InterPro" id="IPR002575">
    <property type="entry name" value="Aminoglycoside_PTrfase"/>
</dbReference>